<evidence type="ECO:0000313" key="1">
    <source>
        <dbReference type="EMBL" id="SDM92975.1"/>
    </source>
</evidence>
<sequence length="365" mass="41097">MSGVMRVSITAKFDDKSMNDQNTAWIDLVSPSHPFFFASLAKHIDKSDVKTTVRKKTETVDLAEEVDFDFEVVGRDFSQKWLKIAGIPARTAQLAFQAPDADIALCSRNAMCILAAKARNVPSINFTDNDITAHQDGVKYEERYNQLESLATYNIVPSAFETGELTKWHADRDDIFTYEGYKEDVYVADFEPDPRFLDRLPFETYIVLRPEALDATYVDSENSLVPDLLEKSIENGHNVVYLPRGRGDEHYAVEYSQNQVFVPQNALDGLQLAWHSNGVLTGSGTMAREAASMSIPAVSFFPNKLLSVDRSMVEQGRVLHSRDTIEIMNYIDSVGQEATQADLNRSKQVKDEVVDIVNKIINKHE</sequence>
<evidence type="ECO:0008006" key="3">
    <source>
        <dbReference type="Google" id="ProtNLM"/>
    </source>
</evidence>
<dbReference type="InterPro" id="IPR007152">
    <property type="entry name" value="DUF354"/>
</dbReference>
<dbReference type="Pfam" id="PF04007">
    <property type="entry name" value="DUF354"/>
    <property type="match status" value="1"/>
</dbReference>
<evidence type="ECO:0000313" key="2">
    <source>
        <dbReference type="Proteomes" id="UP000199451"/>
    </source>
</evidence>
<dbReference type="AlphaFoldDB" id="A0A1G9X9I2"/>
<keyword evidence="2" id="KW-1185">Reference proteome</keyword>
<accession>A0A1G9X9I2</accession>
<dbReference type="Proteomes" id="UP000199451">
    <property type="component" value="Unassembled WGS sequence"/>
</dbReference>
<dbReference type="EMBL" id="FNHL01000004">
    <property type="protein sequence ID" value="SDM92975.1"/>
    <property type="molecule type" value="Genomic_DNA"/>
</dbReference>
<reference evidence="2" key="1">
    <citation type="submission" date="2016-10" db="EMBL/GenBank/DDBJ databases">
        <authorList>
            <person name="Varghese N."/>
            <person name="Submissions S."/>
        </authorList>
    </citation>
    <scope>NUCLEOTIDE SEQUENCE [LARGE SCALE GENOMIC DNA]</scope>
    <source>
        <strain evidence="2">CGMCC 1.10119</strain>
    </source>
</reference>
<dbReference type="RefSeq" id="WP_211603272.1">
    <property type="nucleotide sequence ID" value="NZ_FNHL01000004.1"/>
</dbReference>
<gene>
    <name evidence="1" type="ORF">SAMN04487949_2881</name>
</gene>
<dbReference type="PANTHER" id="PTHR39662">
    <property type="entry name" value="DUF354 DOMAIN-CONTAINING PROTEIN-RELATED"/>
    <property type="match status" value="1"/>
</dbReference>
<name>A0A1G9X9I2_9EURY</name>
<dbReference type="SUPFAM" id="SSF53756">
    <property type="entry name" value="UDP-Glycosyltransferase/glycogen phosphorylase"/>
    <property type="match status" value="1"/>
</dbReference>
<proteinExistence type="predicted"/>
<dbReference type="PANTHER" id="PTHR39662:SF1">
    <property type="entry name" value="DUF354 DOMAIN-CONTAINING PROTEIN"/>
    <property type="match status" value="1"/>
</dbReference>
<dbReference type="STRING" id="660521.SAMN04487949_2881"/>
<organism evidence="1 2">
    <name type="scientific">Halogranum gelatinilyticum</name>
    <dbReference type="NCBI Taxonomy" id="660521"/>
    <lineage>
        <taxon>Archaea</taxon>
        <taxon>Methanobacteriati</taxon>
        <taxon>Methanobacteriota</taxon>
        <taxon>Stenosarchaea group</taxon>
        <taxon>Halobacteria</taxon>
        <taxon>Halobacteriales</taxon>
        <taxon>Haloferacaceae</taxon>
    </lineage>
</organism>
<protein>
    <recommendedName>
        <fullName evidence="3">DUF354 domain-containing protein</fullName>
    </recommendedName>
</protein>
<dbReference type="OrthoDB" id="185087at2157"/>